<comment type="caution">
    <text evidence="9">The sequence shown here is derived from an EMBL/GenBank/DDBJ whole genome shotgun (WGS) entry which is preliminary data.</text>
</comment>
<keyword evidence="3 7" id="KW-0732">Signal</keyword>
<dbReference type="Pfam" id="PF01663">
    <property type="entry name" value="Phosphodiest"/>
    <property type="match status" value="1"/>
</dbReference>
<dbReference type="PROSITE" id="PS50958">
    <property type="entry name" value="SMB_2"/>
    <property type="match status" value="1"/>
</dbReference>
<dbReference type="Gene3D" id="3.40.720.10">
    <property type="entry name" value="Alkaline Phosphatase, subunit A"/>
    <property type="match status" value="1"/>
</dbReference>
<dbReference type="SUPFAM" id="SSF53649">
    <property type="entry name" value="Alkaline phosphatase-like"/>
    <property type="match status" value="1"/>
</dbReference>
<dbReference type="GO" id="GO:0030247">
    <property type="term" value="F:polysaccharide binding"/>
    <property type="evidence" value="ECO:0007669"/>
    <property type="project" value="InterPro"/>
</dbReference>
<dbReference type="GO" id="GO:0034638">
    <property type="term" value="P:phosphatidylcholine catabolic process"/>
    <property type="evidence" value="ECO:0007669"/>
    <property type="project" value="TreeGrafter"/>
</dbReference>
<evidence type="ECO:0000256" key="6">
    <source>
        <dbReference type="ARBA" id="ARBA00023180"/>
    </source>
</evidence>
<dbReference type="InterPro" id="IPR017850">
    <property type="entry name" value="Alkaline_phosphatase_core_sf"/>
</dbReference>
<proteinExistence type="evidence at protein level"/>
<dbReference type="STRING" id="84645.A0A498NF99"/>
<dbReference type="CDD" id="cd16018">
    <property type="entry name" value="Enpp"/>
    <property type="match status" value="1"/>
</dbReference>
<dbReference type="PANTHER" id="PTHR10151">
    <property type="entry name" value="ECTONUCLEOTIDE PYROPHOSPHATASE/PHOSPHODIESTERASE"/>
    <property type="match status" value="1"/>
</dbReference>
<keyword evidence="6" id="KW-0325">Glycoprotein</keyword>
<dbReference type="PROSITE" id="PS00524">
    <property type="entry name" value="SMB_1"/>
    <property type="match status" value="1"/>
</dbReference>
<dbReference type="InterPro" id="IPR001212">
    <property type="entry name" value="Somatomedin_B_dom"/>
</dbReference>
<dbReference type="GO" id="GO:0005615">
    <property type="term" value="C:extracellular space"/>
    <property type="evidence" value="ECO:0007669"/>
    <property type="project" value="TreeGrafter"/>
</dbReference>
<dbReference type="Pfam" id="PF01033">
    <property type="entry name" value="Somatomedin_B"/>
    <property type="match status" value="1"/>
</dbReference>
<keyword evidence="11" id="KW-1267">Proteomics identification</keyword>
<evidence type="ECO:0000256" key="2">
    <source>
        <dbReference type="ARBA" id="ARBA00022525"/>
    </source>
</evidence>
<dbReference type="Gene3D" id="4.10.410.20">
    <property type="match status" value="1"/>
</dbReference>
<dbReference type="InterPro" id="IPR002591">
    <property type="entry name" value="Phosphodiest/P_Trfase"/>
</dbReference>
<feature type="chain" id="PRO_5019860762" evidence="7">
    <location>
        <begin position="25"/>
        <end position="289"/>
    </location>
</feature>
<keyword evidence="5" id="KW-1015">Disulfide bond</keyword>
<name>A0A498NF99_LABRO</name>
<evidence type="ECO:0000313" key="9">
    <source>
        <dbReference type="EMBL" id="RXN29975.1"/>
    </source>
</evidence>
<dbReference type="InterPro" id="IPR020436">
    <property type="entry name" value="SMB_chordata"/>
</dbReference>
<keyword evidence="4" id="KW-0677">Repeat</keyword>
<evidence type="ECO:0000256" key="4">
    <source>
        <dbReference type="ARBA" id="ARBA00022737"/>
    </source>
</evidence>
<dbReference type="PRINTS" id="PR00022">
    <property type="entry name" value="SOMATOMEDINB"/>
</dbReference>
<protein>
    <submittedName>
        <fullName evidence="9">Ectonucleotide pyrophosphatase phosphodiesterase family member 2-like protein</fullName>
    </submittedName>
</protein>
<dbReference type="EMBL" id="QBIY01011675">
    <property type="protein sequence ID" value="RXN29975.1"/>
    <property type="molecule type" value="Genomic_DNA"/>
</dbReference>
<dbReference type="GO" id="GO:0005509">
    <property type="term" value="F:calcium ion binding"/>
    <property type="evidence" value="ECO:0007669"/>
    <property type="project" value="TreeGrafter"/>
</dbReference>
<dbReference type="Proteomes" id="UP000290572">
    <property type="component" value="Unassembled WGS sequence"/>
</dbReference>
<dbReference type="InterPro" id="IPR036024">
    <property type="entry name" value="Somatomedin_B-like_dom_sf"/>
</dbReference>
<evidence type="ECO:0000259" key="8">
    <source>
        <dbReference type="PROSITE" id="PS50958"/>
    </source>
</evidence>
<evidence type="ECO:0000256" key="3">
    <source>
        <dbReference type="ARBA" id="ARBA00022729"/>
    </source>
</evidence>
<sequence length="289" mass="32661">MSVGKLVGFRKLVVCVLVLAVCEAYVFQAGRSSGEMDDAPSQIRDFSGSCKGRCFELIEAEPPNCRCDNLCKTYLSCCSDFDEQCLKTGESSWLEGDCEEIPSPECPAGFLRPPLIILSLDGFRASYVKKGKSVLPNIHKLRSCGTHSPHMRPMYPSKTFPNLYTLATGLYPESHGIVCNSMYDPVFKAHFRLRGREKLNHRWWGGQPIWITAEKQGVKAGTFFWPWVIPLERRILTILQWLHLPDDERPYVYAAHSEQPDAYGHILGPLSNEVKHTHTHTHTHTLISV</sequence>
<keyword evidence="10" id="KW-1185">Reference proteome</keyword>
<dbReference type="PANTHER" id="PTHR10151:SF128">
    <property type="entry name" value="ECTONUCLEOTIDE PYROPHOSPHATASE_PHOSPHODIESTERASE FAMILY MEMBER 2-LIKE"/>
    <property type="match status" value="1"/>
</dbReference>
<evidence type="ECO:0007829" key="11">
    <source>
        <dbReference type="PeptideAtlas" id="A0A498NF99"/>
    </source>
</evidence>
<dbReference type="AlphaFoldDB" id="A0A498NF99"/>
<dbReference type="GO" id="GO:0004622">
    <property type="term" value="F:phosphatidylcholine lysophospholipase activity"/>
    <property type="evidence" value="ECO:0007669"/>
    <property type="project" value="TreeGrafter"/>
</dbReference>
<dbReference type="GO" id="GO:0047391">
    <property type="term" value="F:alkylglycerophosphoethanolamine phosphodiesterase activity"/>
    <property type="evidence" value="ECO:0007669"/>
    <property type="project" value="TreeGrafter"/>
</dbReference>
<evidence type="ECO:0000256" key="7">
    <source>
        <dbReference type="SAM" id="SignalP"/>
    </source>
</evidence>
<organism evidence="9 10">
    <name type="scientific">Labeo rohita</name>
    <name type="common">Indian major carp</name>
    <name type="synonym">Cyprinus rohita</name>
    <dbReference type="NCBI Taxonomy" id="84645"/>
    <lineage>
        <taxon>Eukaryota</taxon>
        <taxon>Metazoa</taxon>
        <taxon>Chordata</taxon>
        <taxon>Craniata</taxon>
        <taxon>Vertebrata</taxon>
        <taxon>Euteleostomi</taxon>
        <taxon>Actinopterygii</taxon>
        <taxon>Neopterygii</taxon>
        <taxon>Teleostei</taxon>
        <taxon>Ostariophysi</taxon>
        <taxon>Cypriniformes</taxon>
        <taxon>Cyprinidae</taxon>
        <taxon>Labeoninae</taxon>
        <taxon>Labeonini</taxon>
        <taxon>Labeo</taxon>
    </lineage>
</organism>
<reference evidence="9 10" key="1">
    <citation type="submission" date="2018-03" db="EMBL/GenBank/DDBJ databases">
        <title>Draft genome sequence of Rohu Carp (Labeo rohita).</title>
        <authorList>
            <person name="Das P."/>
            <person name="Kushwaha B."/>
            <person name="Joshi C.G."/>
            <person name="Kumar D."/>
            <person name="Nagpure N.S."/>
            <person name="Sahoo L."/>
            <person name="Das S.P."/>
            <person name="Bit A."/>
            <person name="Patnaik S."/>
            <person name="Meher P.K."/>
            <person name="Jayasankar P."/>
            <person name="Koringa P.G."/>
            <person name="Patel N.V."/>
            <person name="Hinsu A.T."/>
            <person name="Kumar R."/>
            <person name="Pandey M."/>
            <person name="Agarwal S."/>
            <person name="Srivastava S."/>
            <person name="Singh M."/>
            <person name="Iquebal M.A."/>
            <person name="Jaiswal S."/>
            <person name="Angadi U.B."/>
            <person name="Kumar N."/>
            <person name="Raza M."/>
            <person name="Shah T.M."/>
            <person name="Rai A."/>
            <person name="Jena J.K."/>
        </authorList>
    </citation>
    <scope>NUCLEOTIDE SEQUENCE [LARGE SCALE GENOMIC DNA]</scope>
    <source>
        <strain evidence="9">DASCIFA01</strain>
        <tissue evidence="9">Testis</tissue>
    </source>
</reference>
<dbReference type="GO" id="GO:0004528">
    <property type="term" value="F:phosphodiesterase I activity"/>
    <property type="evidence" value="ECO:0007669"/>
    <property type="project" value="TreeGrafter"/>
</dbReference>
<evidence type="ECO:0000313" key="10">
    <source>
        <dbReference type="Proteomes" id="UP000290572"/>
    </source>
</evidence>
<dbReference type="GO" id="GO:0006955">
    <property type="term" value="P:immune response"/>
    <property type="evidence" value="ECO:0007669"/>
    <property type="project" value="InterPro"/>
</dbReference>
<dbReference type="FunFam" id="3.40.720.10:FF:000144">
    <property type="entry name" value="Ectonucleotide pyrophosphatase/phosphodiesterase 2, short form"/>
    <property type="match status" value="1"/>
</dbReference>
<dbReference type="SMART" id="SM00201">
    <property type="entry name" value="SO"/>
    <property type="match status" value="1"/>
</dbReference>
<dbReference type="GO" id="GO:0008270">
    <property type="term" value="F:zinc ion binding"/>
    <property type="evidence" value="ECO:0007669"/>
    <property type="project" value="TreeGrafter"/>
</dbReference>
<feature type="signal peptide" evidence="7">
    <location>
        <begin position="1"/>
        <end position="24"/>
    </location>
</feature>
<keyword evidence="2" id="KW-0964">Secreted</keyword>
<evidence type="ECO:0000256" key="5">
    <source>
        <dbReference type="ARBA" id="ARBA00023157"/>
    </source>
</evidence>
<dbReference type="FunFam" id="4.10.410.20:FF:000002">
    <property type="entry name" value="Ectonucleotide pyrophosphatase/phosphodiesterase family member 2"/>
    <property type="match status" value="1"/>
</dbReference>
<accession>A0A498NF99</accession>
<comment type="subcellular location">
    <subcellularLocation>
        <location evidence="1">Secreted</location>
    </subcellularLocation>
</comment>
<dbReference type="GO" id="GO:0005044">
    <property type="term" value="F:scavenger receptor activity"/>
    <property type="evidence" value="ECO:0007669"/>
    <property type="project" value="InterPro"/>
</dbReference>
<gene>
    <name evidence="9" type="ORF">ROHU_005086</name>
</gene>
<feature type="domain" description="SMB" evidence="8">
    <location>
        <begin position="46"/>
        <end position="92"/>
    </location>
</feature>
<evidence type="ECO:0000256" key="1">
    <source>
        <dbReference type="ARBA" id="ARBA00004613"/>
    </source>
</evidence>
<dbReference type="SUPFAM" id="SSF90188">
    <property type="entry name" value="Somatomedin B domain"/>
    <property type="match status" value="1"/>
</dbReference>